<organism evidence="1 2">
    <name type="scientific">Dokdonia genika</name>
    <dbReference type="NCBI Taxonomy" id="308113"/>
    <lineage>
        <taxon>Bacteria</taxon>
        <taxon>Pseudomonadati</taxon>
        <taxon>Bacteroidota</taxon>
        <taxon>Flavobacteriia</taxon>
        <taxon>Flavobacteriales</taxon>
        <taxon>Flavobacteriaceae</taxon>
        <taxon>Dokdonia</taxon>
    </lineage>
</organism>
<gene>
    <name evidence="1" type="ORF">ACFO5T_10570</name>
</gene>
<sequence>MKKYIALLSLFAITISCNENSKTATGTQDEAEVTFTPTTEAEKIAYANGIENWDKVTQLDFTFNVDRGGSTVAKRSWSWKPKQNEVTMTAASDTVTYNRASIDSTSMAADQGFINDKYWLLAPYQILWDEGTTVTVNDSVMSPLSRKRSHKLTLLYGDEGGYTPGDAYDFYYGDDYRITEWVFRKANASEPSMITTFEGYEDINGLQIATDHKSEDGSFRLYFTDVKAYN</sequence>
<evidence type="ECO:0000313" key="2">
    <source>
        <dbReference type="Proteomes" id="UP001595878"/>
    </source>
</evidence>
<dbReference type="Proteomes" id="UP001595878">
    <property type="component" value="Unassembled WGS sequence"/>
</dbReference>
<comment type="caution">
    <text evidence="1">The sequence shown here is derived from an EMBL/GenBank/DDBJ whole genome shotgun (WGS) entry which is preliminary data.</text>
</comment>
<name>A0ABV9LB10_9FLAO</name>
<protein>
    <recommendedName>
        <fullName evidence="3">Selenophosphate synthetase</fullName>
    </recommendedName>
</protein>
<dbReference type="PROSITE" id="PS51257">
    <property type="entry name" value="PROKAR_LIPOPROTEIN"/>
    <property type="match status" value="1"/>
</dbReference>
<keyword evidence="2" id="KW-1185">Reference proteome</keyword>
<dbReference type="RefSeq" id="WP_380034222.1">
    <property type="nucleotide sequence ID" value="NZ_JBHSHB010000016.1"/>
</dbReference>
<dbReference type="EMBL" id="JBHSHB010000016">
    <property type="protein sequence ID" value="MFC4690871.1"/>
    <property type="molecule type" value="Genomic_DNA"/>
</dbReference>
<reference evidence="2" key="1">
    <citation type="journal article" date="2019" name="Int. J. Syst. Evol. Microbiol.">
        <title>The Global Catalogue of Microorganisms (GCM) 10K type strain sequencing project: providing services to taxonomists for standard genome sequencing and annotation.</title>
        <authorList>
            <consortium name="The Broad Institute Genomics Platform"/>
            <consortium name="The Broad Institute Genome Sequencing Center for Infectious Disease"/>
            <person name="Wu L."/>
            <person name="Ma J."/>
        </authorList>
    </citation>
    <scope>NUCLEOTIDE SEQUENCE [LARGE SCALE GENOMIC DNA]</scope>
    <source>
        <strain evidence="2">CGMCC 4.7427</strain>
    </source>
</reference>
<evidence type="ECO:0000313" key="1">
    <source>
        <dbReference type="EMBL" id="MFC4690871.1"/>
    </source>
</evidence>
<evidence type="ECO:0008006" key="3">
    <source>
        <dbReference type="Google" id="ProtNLM"/>
    </source>
</evidence>
<accession>A0ABV9LB10</accession>
<proteinExistence type="predicted"/>